<gene>
    <name evidence="2" type="ORF">V5O48_000500</name>
</gene>
<feature type="region of interest" description="Disordered" evidence="1">
    <location>
        <begin position="20"/>
        <end position="46"/>
    </location>
</feature>
<feature type="region of interest" description="Disordered" evidence="1">
    <location>
        <begin position="56"/>
        <end position="75"/>
    </location>
</feature>
<feature type="compositionally biased region" description="Basic and acidic residues" evidence="1">
    <location>
        <begin position="110"/>
        <end position="125"/>
    </location>
</feature>
<evidence type="ECO:0000313" key="3">
    <source>
        <dbReference type="Proteomes" id="UP001465976"/>
    </source>
</evidence>
<accession>A0ABR3G1W3</accession>
<comment type="caution">
    <text evidence="2">The sequence shown here is derived from an EMBL/GenBank/DDBJ whole genome shotgun (WGS) entry which is preliminary data.</text>
</comment>
<name>A0ABR3G1W3_9AGAR</name>
<organism evidence="2 3">
    <name type="scientific">Marasmius crinis-equi</name>
    <dbReference type="NCBI Taxonomy" id="585013"/>
    <lineage>
        <taxon>Eukaryota</taxon>
        <taxon>Fungi</taxon>
        <taxon>Dikarya</taxon>
        <taxon>Basidiomycota</taxon>
        <taxon>Agaricomycotina</taxon>
        <taxon>Agaricomycetes</taxon>
        <taxon>Agaricomycetidae</taxon>
        <taxon>Agaricales</taxon>
        <taxon>Marasmiineae</taxon>
        <taxon>Marasmiaceae</taxon>
        <taxon>Marasmius</taxon>
    </lineage>
</organism>
<dbReference type="EMBL" id="JBAHYK010000008">
    <property type="protein sequence ID" value="KAL0581571.1"/>
    <property type="molecule type" value="Genomic_DNA"/>
</dbReference>
<feature type="region of interest" description="Disordered" evidence="1">
    <location>
        <begin position="103"/>
        <end position="148"/>
    </location>
</feature>
<proteinExistence type="predicted"/>
<sequence>MGFKFLALNPIISTSKAFWEKRRRHDKNDDSVGDEDERPLRLLGDEKTTFSASNVVHPFVKPNGTPSLTSRPRRPPHVYRFEQMGEEDGLSGRREWAYHKANGCIGGHRGMTDRRGTPEVSEKSEILSGGPTNNMKLLKFQEPSHHKA</sequence>
<evidence type="ECO:0000256" key="1">
    <source>
        <dbReference type="SAM" id="MobiDB-lite"/>
    </source>
</evidence>
<reference evidence="2 3" key="1">
    <citation type="submission" date="2024-02" db="EMBL/GenBank/DDBJ databases">
        <title>A draft genome for the cacao thread blight pathogen Marasmius crinis-equi.</title>
        <authorList>
            <person name="Cohen S.P."/>
            <person name="Baruah I.K."/>
            <person name="Amoako-Attah I."/>
            <person name="Bukari Y."/>
            <person name="Meinhardt L.W."/>
            <person name="Bailey B.A."/>
        </authorList>
    </citation>
    <scope>NUCLEOTIDE SEQUENCE [LARGE SCALE GENOMIC DNA]</scope>
    <source>
        <strain evidence="2 3">GH-76</strain>
    </source>
</reference>
<protein>
    <submittedName>
        <fullName evidence="2">Uncharacterized protein</fullName>
    </submittedName>
</protein>
<evidence type="ECO:0000313" key="2">
    <source>
        <dbReference type="EMBL" id="KAL0581571.1"/>
    </source>
</evidence>
<dbReference type="Proteomes" id="UP001465976">
    <property type="component" value="Unassembled WGS sequence"/>
</dbReference>
<keyword evidence="3" id="KW-1185">Reference proteome</keyword>